<proteinExistence type="predicted"/>
<dbReference type="PANTHER" id="PTHR30055">
    <property type="entry name" value="HTH-TYPE TRANSCRIPTIONAL REGULATOR RUTR"/>
    <property type="match status" value="1"/>
</dbReference>
<dbReference type="AlphaFoldDB" id="A0A0F2TAD4"/>
<accession>A0A0F2TAD4</accession>
<feature type="DNA-binding region" description="H-T-H motif" evidence="4">
    <location>
        <begin position="58"/>
        <end position="77"/>
    </location>
</feature>
<dbReference type="PANTHER" id="PTHR30055:SF151">
    <property type="entry name" value="TRANSCRIPTIONAL REGULATORY PROTEIN"/>
    <property type="match status" value="1"/>
</dbReference>
<reference evidence="6 7" key="1">
    <citation type="submission" date="2015-02" db="EMBL/GenBank/DDBJ databases">
        <authorList>
            <person name="Ju K.-S."/>
            <person name="Doroghazi J.R."/>
            <person name="Metcalf W."/>
        </authorList>
    </citation>
    <scope>NUCLEOTIDE SEQUENCE [LARGE SCALE GENOMIC DNA]</scope>
    <source>
        <strain evidence="6 7">ATCC 31215</strain>
    </source>
</reference>
<keyword evidence="2 4" id="KW-0238">DNA-binding</keyword>
<dbReference type="GO" id="GO:0045892">
    <property type="term" value="P:negative regulation of DNA-templated transcription"/>
    <property type="evidence" value="ECO:0007669"/>
    <property type="project" value="InterPro"/>
</dbReference>
<dbReference type="InterPro" id="IPR036271">
    <property type="entry name" value="Tet_transcr_reg_TetR-rel_C_sf"/>
</dbReference>
<evidence type="ECO:0000313" key="6">
    <source>
        <dbReference type="EMBL" id="KJS60158.1"/>
    </source>
</evidence>
<gene>
    <name evidence="6" type="ORF">VM95_22620</name>
</gene>
<evidence type="ECO:0000259" key="5">
    <source>
        <dbReference type="PROSITE" id="PS50977"/>
    </source>
</evidence>
<dbReference type="Proteomes" id="UP000033699">
    <property type="component" value="Unassembled WGS sequence"/>
</dbReference>
<dbReference type="PATRIC" id="fig|359131.3.peg.5400"/>
<dbReference type="Pfam" id="PF02909">
    <property type="entry name" value="TetR_C_1"/>
    <property type="match status" value="1"/>
</dbReference>
<dbReference type="Gene3D" id="1.10.10.60">
    <property type="entry name" value="Homeodomain-like"/>
    <property type="match status" value="1"/>
</dbReference>
<dbReference type="GO" id="GO:0000976">
    <property type="term" value="F:transcription cis-regulatory region binding"/>
    <property type="evidence" value="ECO:0007669"/>
    <property type="project" value="TreeGrafter"/>
</dbReference>
<dbReference type="GO" id="GO:0003700">
    <property type="term" value="F:DNA-binding transcription factor activity"/>
    <property type="evidence" value="ECO:0007669"/>
    <property type="project" value="TreeGrafter"/>
</dbReference>
<evidence type="ECO:0000256" key="4">
    <source>
        <dbReference type="PROSITE-ProRule" id="PRU00335"/>
    </source>
</evidence>
<protein>
    <submittedName>
        <fullName evidence="6">TetR family transcriptional regulator</fullName>
    </submittedName>
</protein>
<evidence type="ECO:0000256" key="3">
    <source>
        <dbReference type="ARBA" id="ARBA00023163"/>
    </source>
</evidence>
<evidence type="ECO:0000256" key="2">
    <source>
        <dbReference type="ARBA" id="ARBA00023125"/>
    </source>
</evidence>
<dbReference type="Gene3D" id="1.10.357.10">
    <property type="entry name" value="Tetracycline Repressor, domain 2"/>
    <property type="match status" value="1"/>
</dbReference>
<evidence type="ECO:0000313" key="7">
    <source>
        <dbReference type="Proteomes" id="UP000033699"/>
    </source>
</evidence>
<keyword evidence="1" id="KW-0805">Transcription regulation</keyword>
<feature type="domain" description="HTH tetR-type" evidence="5">
    <location>
        <begin position="35"/>
        <end position="95"/>
    </location>
</feature>
<dbReference type="OrthoDB" id="2570341at2"/>
<keyword evidence="3" id="KW-0804">Transcription</keyword>
<dbReference type="SUPFAM" id="SSF46689">
    <property type="entry name" value="Homeodomain-like"/>
    <property type="match status" value="1"/>
</dbReference>
<sequence length="258" mass="27311">MATNRSGAGDPARTLALLWGVPTAPAAGRRGPRQAHSPAEIATAAVELADAEGVEAVTMRRVAQALGLSPMALYTYVPGKAELLDLMLDTVYARMPRSTPADDGWRARATAVADDNLALHRAHPWMAAVPTSRPPLGPGLMAKYEYELRALAGTGLDDVELDAALTHLLGFVQTCARMAADERAARQDSAMSDEQWWAGNAELLARVFDPERYPTAARVGAAAGAAHGGAYSPSHAYEFGLGRVLDGLAALIRDRGEE</sequence>
<keyword evidence="7" id="KW-1185">Reference proteome</keyword>
<evidence type="ECO:0000256" key="1">
    <source>
        <dbReference type="ARBA" id="ARBA00023015"/>
    </source>
</evidence>
<dbReference type="SUPFAM" id="SSF48498">
    <property type="entry name" value="Tetracyclin repressor-like, C-terminal domain"/>
    <property type="match status" value="1"/>
</dbReference>
<name>A0A0F2TAD4_STRR3</name>
<dbReference type="PROSITE" id="PS50977">
    <property type="entry name" value="HTH_TETR_2"/>
    <property type="match status" value="1"/>
</dbReference>
<comment type="caution">
    <text evidence="6">The sequence shown here is derived from an EMBL/GenBank/DDBJ whole genome shotgun (WGS) entry which is preliminary data.</text>
</comment>
<dbReference type="InterPro" id="IPR001647">
    <property type="entry name" value="HTH_TetR"/>
</dbReference>
<dbReference type="RefSeq" id="WP_045699822.1">
    <property type="nucleotide sequence ID" value="NZ_JZKH01000049.1"/>
</dbReference>
<dbReference type="EMBL" id="JZKH01000049">
    <property type="protein sequence ID" value="KJS60158.1"/>
    <property type="molecule type" value="Genomic_DNA"/>
</dbReference>
<dbReference type="Pfam" id="PF00440">
    <property type="entry name" value="TetR_N"/>
    <property type="match status" value="1"/>
</dbReference>
<dbReference type="InterPro" id="IPR004111">
    <property type="entry name" value="Repressor_TetR_C"/>
</dbReference>
<dbReference type="InterPro" id="IPR009057">
    <property type="entry name" value="Homeodomain-like_sf"/>
</dbReference>
<organism evidence="6 7">
    <name type="scientific">Streptomyces rubellomurinus (strain ATCC 31215)</name>
    <dbReference type="NCBI Taxonomy" id="359131"/>
    <lineage>
        <taxon>Bacteria</taxon>
        <taxon>Bacillati</taxon>
        <taxon>Actinomycetota</taxon>
        <taxon>Actinomycetes</taxon>
        <taxon>Kitasatosporales</taxon>
        <taxon>Streptomycetaceae</taxon>
        <taxon>Streptomyces</taxon>
    </lineage>
</organism>
<dbReference type="InterPro" id="IPR050109">
    <property type="entry name" value="HTH-type_TetR-like_transc_reg"/>
</dbReference>